<reference evidence="3" key="1">
    <citation type="submission" date="2023-03" db="EMBL/GenBank/DDBJ databases">
        <title>Mating type loci evolution in Malassezia.</title>
        <authorList>
            <person name="Coelho M.A."/>
        </authorList>
    </citation>
    <scope>NUCLEOTIDE SEQUENCE</scope>
    <source>
        <strain evidence="3">CBS 9557</strain>
    </source>
</reference>
<proteinExistence type="predicted"/>
<keyword evidence="2" id="KW-0812">Transmembrane</keyword>
<evidence type="ECO:0000256" key="2">
    <source>
        <dbReference type="SAM" id="Phobius"/>
    </source>
</evidence>
<evidence type="ECO:0000313" key="3">
    <source>
        <dbReference type="EMBL" id="WFD27926.1"/>
    </source>
</evidence>
<feature type="region of interest" description="Disordered" evidence="1">
    <location>
        <begin position="130"/>
        <end position="149"/>
    </location>
</feature>
<gene>
    <name evidence="3" type="ORF">MNAN1_002934</name>
</gene>
<feature type="transmembrane region" description="Helical" evidence="2">
    <location>
        <begin position="20"/>
        <end position="40"/>
    </location>
</feature>
<organism evidence="3 4">
    <name type="scientific">Malassezia nana</name>
    <dbReference type="NCBI Taxonomy" id="180528"/>
    <lineage>
        <taxon>Eukaryota</taxon>
        <taxon>Fungi</taxon>
        <taxon>Dikarya</taxon>
        <taxon>Basidiomycota</taxon>
        <taxon>Ustilaginomycotina</taxon>
        <taxon>Malasseziomycetes</taxon>
        <taxon>Malasseziales</taxon>
        <taxon>Malasseziaceae</taxon>
        <taxon>Malassezia</taxon>
    </lineage>
</organism>
<keyword evidence="2" id="KW-1133">Transmembrane helix</keyword>
<accession>A0AAF0ENA9</accession>
<protein>
    <submittedName>
        <fullName evidence="3">Uncharacterized protein</fullName>
    </submittedName>
</protein>
<name>A0AAF0ENA9_9BASI</name>
<sequence length="174" mass="18168">MPTAEADEAPRRTVSVQHVAAVSAAVFVSGAIGTVLYGVWRRPAWTVVAPVAHEAAECAAHAAPNDASETKSALFLFREMNAAVFRGGARRTPMPTQEPARPLRALSRAKGPAAPLRALSRVEAPTTPLRALSRSGTGAVAEPESRPEDLDQDGAAMAIHAFAVATALITGRAR</sequence>
<evidence type="ECO:0000313" key="4">
    <source>
        <dbReference type="Proteomes" id="UP001213623"/>
    </source>
</evidence>
<dbReference type="AlphaFoldDB" id="A0AAF0ENA9"/>
<keyword evidence="4" id="KW-1185">Reference proteome</keyword>
<keyword evidence="2" id="KW-0472">Membrane</keyword>
<evidence type="ECO:0000256" key="1">
    <source>
        <dbReference type="SAM" id="MobiDB-lite"/>
    </source>
</evidence>
<dbReference type="Proteomes" id="UP001213623">
    <property type="component" value="Chromosome 5"/>
</dbReference>
<dbReference type="EMBL" id="CP119896">
    <property type="protein sequence ID" value="WFD27926.1"/>
    <property type="molecule type" value="Genomic_DNA"/>
</dbReference>